<dbReference type="Proteomes" id="UP001080333">
    <property type="component" value="Unassembled WGS sequence"/>
</dbReference>
<proteinExistence type="predicted"/>
<dbReference type="EMBL" id="QVOQ01000025">
    <property type="protein sequence ID" value="MCX7579783.1"/>
    <property type="molecule type" value="Genomic_DNA"/>
</dbReference>
<dbReference type="AlphaFoldDB" id="A0A9X3EFK5"/>
<dbReference type="RefSeq" id="WP_267287394.1">
    <property type="nucleotide sequence ID" value="NZ_QVOQ01000025.1"/>
</dbReference>
<reference evidence="1" key="1">
    <citation type="submission" date="2018-08" db="EMBL/GenBank/DDBJ databases">
        <title>Draft genome sequences of Leuconostoc spp. and Weissella spp. with biocontrol potential.</title>
        <authorList>
            <person name="Lo R."/>
            <person name="Ho V.T.T."/>
            <person name="Turner M.S."/>
        </authorList>
    </citation>
    <scope>NUCLEOTIDE SEQUENCE</scope>
    <source>
        <strain evidence="1">156</strain>
    </source>
</reference>
<accession>A0A9X3EFK5</accession>
<gene>
    <name evidence="1" type="ORF">D0502_10405</name>
</gene>
<protein>
    <submittedName>
        <fullName evidence="1">Uncharacterized protein</fullName>
    </submittedName>
</protein>
<evidence type="ECO:0000313" key="1">
    <source>
        <dbReference type="EMBL" id="MCX7579783.1"/>
    </source>
</evidence>
<organism evidence="1 2">
    <name type="scientific">Leuconostoc falkenbergense</name>
    <dbReference type="NCBI Taxonomy" id="2766470"/>
    <lineage>
        <taxon>Bacteria</taxon>
        <taxon>Bacillati</taxon>
        <taxon>Bacillota</taxon>
        <taxon>Bacilli</taxon>
        <taxon>Lactobacillales</taxon>
        <taxon>Lactobacillaceae</taxon>
        <taxon>Leuconostoc</taxon>
    </lineage>
</organism>
<name>A0A9X3EFK5_9LACO</name>
<sequence>MTYLQEKWQATNITTIDFEKNTAIIVNDNVNNSYYNNDDISNHLGKSARTMKKLFYDYFQERDFEVVIALYFSKSAVYTQNFFDGLLSYLLAQNFIKRKVFLSVNCSEEAQNIFNGEDISEKIIEFTFSKDTIGNIDDILGRIANRWFDSSNDQENGSLTHVEFYFTNENMILQAHDDEISYLKFNNSDDQKLFINRKQYQFLQTDK</sequence>
<comment type="caution">
    <text evidence="1">The sequence shown here is derived from an EMBL/GenBank/DDBJ whole genome shotgun (WGS) entry which is preliminary data.</text>
</comment>
<evidence type="ECO:0000313" key="2">
    <source>
        <dbReference type="Proteomes" id="UP001080333"/>
    </source>
</evidence>